<evidence type="ECO:0000313" key="1">
    <source>
        <dbReference type="EMBL" id="OEJ24302.1"/>
    </source>
</evidence>
<dbReference type="EMBL" id="MEHJ01000001">
    <property type="protein sequence ID" value="OEJ24302.1"/>
    <property type="molecule type" value="Genomic_DNA"/>
</dbReference>
<reference evidence="1 2" key="1">
    <citation type="submission" date="2016-08" db="EMBL/GenBank/DDBJ databases">
        <title>Complete genome sequence of Streptomyces agglomeratus strain 6-3-2, a novel anti-MRSA actinomycete isolated from Wuli of Tebit, China.</title>
        <authorList>
            <person name="Chen X."/>
        </authorList>
    </citation>
    <scope>NUCLEOTIDE SEQUENCE [LARGE SCALE GENOMIC DNA]</scope>
    <source>
        <strain evidence="1 2">6-3-2</strain>
    </source>
</reference>
<keyword evidence="2" id="KW-1185">Reference proteome</keyword>
<comment type="caution">
    <text evidence="1">The sequence shown here is derived from an EMBL/GenBank/DDBJ whole genome shotgun (WGS) entry which is preliminary data.</text>
</comment>
<organism evidence="1 2">
    <name type="scientific">Streptomyces agglomeratus</name>
    <dbReference type="NCBI Taxonomy" id="285458"/>
    <lineage>
        <taxon>Bacteria</taxon>
        <taxon>Bacillati</taxon>
        <taxon>Actinomycetota</taxon>
        <taxon>Actinomycetes</taxon>
        <taxon>Kitasatosporales</taxon>
        <taxon>Streptomycetaceae</taxon>
        <taxon>Streptomyces</taxon>
    </lineage>
</organism>
<sequence>MAVDSEWFCVELPNGSPAPGTDGARLPNKEAAAGLARRLAPETGQPLTVVKYSRKEVRTFQRSISVAEADVVSTVPPPA</sequence>
<proteinExistence type="predicted"/>
<dbReference type="RefSeq" id="WP_069935029.1">
    <property type="nucleotide sequence ID" value="NZ_MEHJ01000001.1"/>
</dbReference>
<evidence type="ECO:0008006" key="3">
    <source>
        <dbReference type="Google" id="ProtNLM"/>
    </source>
</evidence>
<dbReference type="AlphaFoldDB" id="A0A1E5P457"/>
<protein>
    <recommendedName>
        <fullName evidence="3">DUF2188 domain-containing protein</fullName>
    </recommendedName>
</protein>
<evidence type="ECO:0000313" key="2">
    <source>
        <dbReference type="Proteomes" id="UP000095759"/>
    </source>
</evidence>
<dbReference type="Proteomes" id="UP000095759">
    <property type="component" value="Unassembled WGS sequence"/>
</dbReference>
<gene>
    <name evidence="1" type="ORF">AS594_07165</name>
</gene>
<name>A0A1E5P457_9ACTN</name>
<accession>A0A1E5P457</accession>